<reference evidence="15 16" key="1">
    <citation type="submission" date="2009-01" db="EMBL/GenBank/DDBJ databases">
        <authorList>
            <person name="Fulton L."/>
            <person name="Clifton S."/>
            <person name="Fulton B."/>
            <person name="Xu J."/>
            <person name="Minx P."/>
            <person name="Pepin K.H."/>
            <person name="Johnson M."/>
            <person name="Bhonagiri V."/>
            <person name="Nash W.E."/>
            <person name="Mardis E.R."/>
            <person name="Wilson R.K."/>
        </authorList>
    </citation>
    <scope>NUCLEOTIDE SEQUENCE [LARGE SCALE GENOMIC DNA]</scope>
    <source>
        <strain evidence="15 16">DSM 5476</strain>
    </source>
</reference>
<evidence type="ECO:0000256" key="8">
    <source>
        <dbReference type="ARBA" id="ARBA00022777"/>
    </source>
</evidence>
<feature type="domain" description="Histidine kinase" evidence="14">
    <location>
        <begin position="691"/>
        <end position="903"/>
    </location>
</feature>
<dbReference type="InterPro" id="IPR052023">
    <property type="entry name" value="Histidine_kinase_KdpD"/>
</dbReference>
<proteinExistence type="predicted"/>
<dbReference type="InterPro" id="IPR005467">
    <property type="entry name" value="His_kinase_dom"/>
</dbReference>
<dbReference type="SUPFAM" id="SSF52402">
    <property type="entry name" value="Adenine nucleotide alpha hydrolases-like"/>
    <property type="match status" value="1"/>
</dbReference>
<dbReference type="InterPro" id="IPR029016">
    <property type="entry name" value="GAF-like_dom_sf"/>
</dbReference>
<dbReference type="Pfam" id="PF02518">
    <property type="entry name" value="HATPase_c"/>
    <property type="match status" value="1"/>
</dbReference>
<dbReference type="eggNOG" id="COG2205">
    <property type="taxonomic scope" value="Bacteria"/>
</dbReference>
<dbReference type="GO" id="GO:0000155">
    <property type="term" value="F:phosphorelay sensor kinase activity"/>
    <property type="evidence" value="ECO:0007669"/>
    <property type="project" value="InterPro"/>
</dbReference>
<dbReference type="Proteomes" id="UP000003340">
    <property type="component" value="Unassembled WGS sequence"/>
</dbReference>
<dbReference type="CDD" id="cd00075">
    <property type="entry name" value="HATPase"/>
    <property type="match status" value="1"/>
</dbReference>
<evidence type="ECO:0000256" key="9">
    <source>
        <dbReference type="ARBA" id="ARBA00022840"/>
    </source>
</evidence>
<name>C0EIE4_9FIRM</name>
<feature type="transmembrane region" description="Helical" evidence="13">
    <location>
        <begin position="492"/>
        <end position="513"/>
    </location>
</feature>
<keyword evidence="8 15" id="KW-0418">Kinase</keyword>
<dbReference type="SMART" id="SM00387">
    <property type="entry name" value="HATPase_c"/>
    <property type="match status" value="1"/>
</dbReference>
<dbReference type="PANTHER" id="PTHR45569:SF1">
    <property type="entry name" value="SENSOR PROTEIN KDPD"/>
    <property type="match status" value="1"/>
</dbReference>
<dbReference type="SUPFAM" id="SSF47384">
    <property type="entry name" value="Homodimeric domain of signal transducing histidine kinase"/>
    <property type="match status" value="1"/>
</dbReference>
<dbReference type="Gene3D" id="3.30.565.10">
    <property type="entry name" value="Histidine kinase-like ATPase, C-terminal domain"/>
    <property type="match status" value="1"/>
</dbReference>
<dbReference type="HOGENOM" id="CLU_000445_113_1_9"/>
<dbReference type="AlphaFoldDB" id="C0EIE4"/>
<dbReference type="EMBL" id="ACEC01000126">
    <property type="protein sequence ID" value="EEG28740.1"/>
    <property type="molecule type" value="Genomic_DNA"/>
</dbReference>
<dbReference type="InterPro" id="IPR014729">
    <property type="entry name" value="Rossmann-like_a/b/a_fold"/>
</dbReference>
<keyword evidence="7" id="KW-0547">Nucleotide-binding</keyword>
<dbReference type="Gene3D" id="3.40.50.300">
    <property type="entry name" value="P-loop containing nucleotide triphosphate hydrolases"/>
    <property type="match status" value="1"/>
</dbReference>
<keyword evidence="9" id="KW-0067">ATP-binding</keyword>
<keyword evidence="4" id="KW-0597">Phosphoprotein</keyword>
<dbReference type="InterPro" id="IPR003594">
    <property type="entry name" value="HATPase_dom"/>
</dbReference>
<comment type="catalytic activity">
    <reaction evidence="1">
        <text>ATP + protein L-histidine = ADP + protein N-phospho-L-histidine.</text>
        <dbReference type="EC" id="2.7.13.3"/>
    </reaction>
</comment>
<evidence type="ECO:0000256" key="5">
    <source>
        <dbReference type="ARBA" id="ARBA00022679"/>
    </source>
</evidence>
<evidence type="ECO:0000256" key="6">
    <source>
        <dbReference type="ARBA" id="ARBA00022692"/>
    </source>
</evidence>
<keyword evidence="11" id="KW-0902">Two-component regulatory system</keyword>
<organism evidence="15 16">
    <name type="scientific">[Clostridium] methylpentosum DSM 5476</name>
    <dbReference type="NCBI Taxonomy" id="537013"/>
    <lineage>
        <taxon>Bacteria</taxon>
        <taxon>Bacillati</taxon>
        <taxon>Bacillota</taxon>
        <taxon>Clostridia</taxon>
        <taxon>Eubacteriales</taxon>
        <taxon>Oscillospiraceae</taxon>
        <taxon>Oscillospiraceae incertae sedis</taxon>
    </lineage>
</organism>
<keyword evidence="5" id="KW-0808">Transferase</keyword>
<evidence type="ECO:0000313" key="15">
    <source>
        <dbReference type="EMBL" id="EEG28740.1"/>
    </source>
</evidence>
<dbReference type="InterPro" id="IPR036097">
    <property type="entry name" value="HisK_dim/P_sf"/>
</dbReference>
<feature type="transmembrane region" description="Helical" evidence="13">
    <location>
        <begin position="407"/>
        <end position="431"/>
    </location>
</feature>
<keyword evidence="16" id="KW-1185">Reference proteome</keyword>
<dbReference type="Gene3D" id="1.20.120.620">
    <property type="entry name" value="Backbone structure of the membrane domain of e. Coli histidine kinase receptor kdpd"/>
    <property type="match status" value="1"/>
</dbReference>
<dbReference type="InterPro" id="IPR003852">
    <property type="entry name" value="Sig_transdc_His_kinase_KdpD_N"/>
</dbReference>
<dbReference type="STRING" id="537013.CLOSTMETH_03639"/>
<dbReference type="InterPro" id="IPR004358">
    <property type="entry name" value="Sig_transdc_His_kin-like_C"/>
</dbReference>
<dbReference type="InterPro" id="IPR038318">
    <property type="entry name" value="KdpD_sf"/>
</dbReference>
<dbReference type="Gene3D" id="1.10.287.130">
    <property type="match status" value="1"/>
</dbReference>
<keyword evidence="10 13" id="KW-1133">Transmembrane helix</keyword>
<protein>
    <recommendedName>
        <fullName evidence="3">histidine kinase</fullName>
        <ecNumber evidence="3">2.7.13.3</ecNumber>
    </recommendedName>
</protein>
<evidence type="ECO:0000259" key="14">
    <source>
        <dbReference type="PROSITE" id="PS50109"/>
    </source>
</evidence>
<evidence type="ECO:0000256" key="2">
    <source>
        <dbReference type="ARBA" id="ARBA00004141"/>
    </source>
</evidence>
<evidence type="ECO:0000256" key="7">
    <source>
        <dbReference type="ARBA" id="ARBA00022741"/>
    </source>
</evidence>
<dbReference type="SMART" id="SM00388">
    <property type="entry name" value="HisKA"/>
    <property type="match status" value="1"/>
</dbReference>
<comment type="caution">
    <text evidence="15">The sequence shown here is derived from an EMBL/GenBank/DDBJ whole genome shotgun (WGS) entry which is preliminary data.</text>
</comment>
<reference evidence="15 16" key="2">
    <citation type="submission" date="2009-02" db="EMBL/GenBank/DDBJ databases">
        <title>Draft genome sequence of Clostridium methylpentosum (DSM 5476).</title>
        <authorList>
            <person name="Sudarsanam P."/>
            <person name="Ley R."/>
            <person name="Guruge J."/>
            <person name="Turnbaugh P.J."/>
            <person name="Mahowald M."/>
            <person name="Liep D."/>
            <person name="Gordon J."/>
        </authorList>
    </citation>
    <scope>NUCLEOTIDE SEQUENCE [LARGE SCALE GENOMIC DNA]</scope>
    <source>
        <strain evidence="15 16">DSM 5476</strain>
    </source>
</reference>
<dbReference type="GO" id="GO:0005886">
    <property type="term" value="C:plasma membrane"/>
    <property type="evidence" value="ECO:0007669"/>
    <property type="project" value="TreeGrafter"/>
</dbReference>
<dbReference type="CDD" id="cd01987">
    <property type="entry name" value="USP_KdpD-like"/>
    <property type="match status" value="1"/>
</dbReference>
<dbReference type="InterPro" id="IPR003661">
    <property type="entry name" value="HisK_dim/P_dom"/>
</dbReference>
<dbReference type="SUPFAM" id="SSF55781">
    <property type="entry name" value="GAF domain-like"/>
    <property type="match status" value="1"/>
</dbReference>
<dbReference type="InterPro" id="IPR025201">
    <property type="entry name" value="KdpD_TM"/>
</dbReference>
<evidence type="ECO:0000256" key="12">
    <source>
        <dbReference type="ARBA" id="ARBA00023136"/>
    </source>
</evidence>
<dbReference type="Gene3D" id="3.40.50.620">
    <property type="entry name" value="HUPs"/>
    <property type="match status" value="1"/>
</dbReference>
<dbReference type="CDD" id="cd00082">
    <property type="entry name" value="HisKA"/>
    <property type="match status" value="1"/>
</dbReference>
<evidence type="ECO:0000256" key="1">
    <source>
        <dbReference type="ARBA" id="ARBA00000085"/>
    </source>
</evidence>
<comment type="subcellular location">
    <subcellularLocation>
        <location evidence="2">Membrane</location>
        <topology evidence="2">Multi-pass membrane protein</topology>
    </subcellularLocation>
</comment>
<dbReference type="EC" id="2.7.13.3" evidence="3"/>
<gene>
    <name evidence="15" type="ORF">CLOSTMETH_03639</name>
</gene>
<feature type="transmembrane region" description="Helical" evidence="13">
    <location>
        <begin position="460"/>
        <end position="480"/>
    </location>
</feature>
<evidence type="ECO:0000256" key="3">
    <source>
        <dbReference type="ARBA" id="ARBA00012438"/>
    </source>
</evidence>
<accession>C0EIE4</accession>
<keyword evidence="12 13" id="KW-0472">Membrane</keyword>
<dbReference type="PROSITE" id="PS50109">
    <property type="entry name" value="HIS_KIN"/>
    <property type="match status" value="1"/>
</dbReference>
<dbReference type="Pfam" id="PF13493">
    <property type="entry name" value="DUF4118"/>
    <property type="match status" value="1"/>
</dbReference>
<dbReference type="SUPFAM" id="SSF55874">
    <property type="entry name" value="ATPase domain of HSP90 chaperone/DNA topoisomerase II/histidine kinase"/>
    <property type="match status" value="1"/>
</dbReference>
<evidence type="ECO:0000313" key="16">
    <source>
        <dbReference type="Proteomes" id="UP000003340"/>
    </source>
</evidence>
<sequence>MQKRPGGNEMIFYDNRPDPDQLLQQVQRAEQKEEAHSRKPGKLKIFFGYAPGVGKTYAMLQDAHDQLNQGADVVAGYIEPHTRSETMALVEGLEVLPPKVVPYRGIKLREFDLDAALKRRPQILLVDELAHSNAEGVRNKKRYQDIEELLAAGIDVYTTVNVQHIESLNDVIREITKVSVRETVPDYIFDYADKIKLVDIEPDELLRRFEEGKVYRADRAAAAMKHFFVRENLDTLREISMRRAADRICRDSGSAHGKRAVNTRLLVLLSTSPSAVKNVRVAARMAEAFHADWKAVYVETTGPESHSPESNKNLRTAMALVDQMGAEVVTLYGEDAALVIAKYAEMAGITNIIVGKHNHKKRLADLFQESFEDRLISLLNDVEVHIIPDTDNPKPFRPGHRVQLKRLFSVSTVDMIKTGAVLIAATLLSMLINSLDVGSQNTAMVYILSVVLISRITSGYLYGIAASVIGVLAFNMVFTYPYFTFDFLKTGYPITFIIMLLIALITSALTVRIKEQVRSAASREQRTQVLYDLSKRLLATRGLENIVELTNWYIVRLFHRSVVFYTAPPSQGEAGRVRSTEDESHPELLEKEEERAVAQWVFVNKKRAGAGTDTLMGAGAFYMPILSQGEVLGVLGISCTKGLIDQDTRIFLRMIASQVAMALERQRLSDEQSRRNVEAEREAVRGNLLRAVSHDLKSPLVSILQKSTDILRRDGEDKQQIDRLAVGIQQESKWLVKMVGNLLASTRIQSGETALRRIPEQVSQVVTEAVARVSARYPNRAVSTRLSSAALTAPMDATLIEQVLINLMENAIQHSGDDSVITLRAFFCKGKVVFEVTDRGEGIPPQELSTLFEGSGSYGGRARALGTGLSICKSIVQAHNGEIGARNNANTGATVFFSLPCQE</sequence>
<evidence type="ECO:0000256" key="4">
    <source>
        <dbReference type="ARBA" id="ARBA00022553"/>
    </source>
</evidence>
<dbReference type="GO" id="GO:0005737">
    <property type="term" value="C:cytoplasm"/>
    <property type="evidence" value="ECO:0007669"/>
    <property type="project" value="UniProtKB-ARBA"/>
</dbReference>
<dbReference type="PRINTS" id="PR00344">
    <property type="entry name" value="BCTRLSENSOR"/>
</dbReference>
<dbReference type="InterPro" id="IPR036890">
    <property type="entry name" value="HATPase_C_sf"/>
</dbReference>
<dbReference type="Gene3D" id="3.30.450.40">
    <property type="match status" value="1"/>
</dbReference>
<dbReference type="Pfam" id="PF02702">
    <property type="entry name" value="KdpD"/>
    <property type="match status" value="1"/>
</dbReference>
<dbReference type="GO" id="GO:0005524">
    <property type="term" value="F:ATP binding"/>
    <property type="evidence" value="ECO:0007669"/>
    <property type="project" value="UniProtKB-KW"/>
</dbReference>
<keyword evidence="6 13" id="KW-0812">Transmembrane</keyword>
<evidence type="ECO:0000256" key="11">
    <source>
        <dbReference type="ARBA" id="ARBA00023012"/>
    </source>
</evidence>
<dbReference type="PANTHER" id="PTHR45569">
    <property type="entry name" value="SENSOR PROTEIN KDPD"/>
    <property type="match status" value="1"/>
</dbReference>
<evidence type="ECO:0000256" key="13">
    <source>
        <dbReference type="SAM" id="Phobius"/>
    </source>
</evidence>
<dbReference type="InterPro" id="IPR027417">
    <property type="entry name" value="P-loop_NTPase"/>
</dbReference>
<evidence type="ECO:0000256" key="10">
    <source>
        <dbReference type="ARBA" id="ARBA00022989"/>
    </source>
</evidence>
<dbReference type="FunFam" id="3.40.50.300:FF:000483">
    <property type="entry name" value="Sensor histidine kinase KdpD"/>
    <property type="match status" value="1"/>
</dbReference>